<feature type="transmembrane region" description="Helical" evidence="1">
    <location>
        <begin position="12"/>
        <end position="34"/>
    </location>
</feature>
<evidence type="ECO:0000313" key="5">
    <source>
        <dbReference type="Proteomes" id="UP000236268"/>
    </source>
</evidence>
<sequence>MSLVHRAGRHVVPLFVGLALLFGGLLILTVPPFGGSDELYHWFRIQQIADGTLLAERRGDNDWGGPVDAAAVAFDLALFGEIAIDKTPLSAAEVARLAAELDRQPAATVDLGFASTASFPPLAYAPSSAGLWLARALGGDPLAQFLAARAGNLLAYGMTMGAVIGLLPAGRLALTALALSPVALHQAASLSADPLNLTIPLLLAAALWSTRRAAGPISIGRRTGIAVLCMALAGLKPLSPIFALLLILLPGDHMGGARNKALYGGLLAAVTVALSIAWQAAHPFQPGLFWGISTDRPTAVLAALAAAPAHALGVAWSSLASLSVILPMDGYFRIGGHAAPYVFPPGLSLPPMTVADAETAMAGGRALVLLIPALSVWSALVILAALDGREAPDRRGAGVLGTVALLFSALLFAAFWLAYTPIASPMILGLQGRYFLLPAALALMAVSIASRPRAGWAVTLRGALFGALLAANAAVILWSAAYYHTLWDWTALL</sequence>
<feature type="transmembrane region" description="Helical" evidence="1">
    <location>
        <begin position="431"/>
        <end position="450"/>
    </location>
</feature>
<evidence type="ECO:0000313" key="2">
    <source>
        <dbReference type="EMBL" id="AIB10900.1"/>
    </source>
</evidence>
<evidence type="ECO:0000313" key="3">
    <source>
        <dbReference type="EMBL" id="PNR00088.1"/>
    </source>
</evidence>
<dbReference type="Proteomes" id="UP000236268">
    <property type="component" value="Unassembled WGS sequence"/>
</dbReference>
<dbReference type="KEGG" id="abq:ABAZ39_02475"/>
<dbReference type="InterPro" id="IPR018674">
    <property type="entry name" value="DUF2142_membrane"/>
</dbReference>
<keyword evidence="1" id="KW-0472">Membrane</keyword>
<protein>
    <submittedName>
        <fullName evidence="3">DUF2142 domain-containing protein</fullName>
    </submittedName>
</protein>
<evidence type="ECO:0000313" key="4">
    <source>
        <dbReference type="Proteomes" id="UP000027186"/>
    </source>
</evidence>
<feature type="transmembrane region" description="Helical" evidence="1">
    <location>
        <begin position="225"/>
        <end position="249"/>
    </location>
</feature>
<feature type="transmembrane region" description="Helical" evidence="1">
    <location>
        <begin position="153"/>
        <end position="174"/>
    </location>
</feature>
<feature type="transmembrane region" description="Helical" evidence="1">
    <location>
        <begin position="366"/>
        <end position="386"/>
    </location>
</feature>
<accession>A0A2K1G5L9</accession>
<dbReference type="EMBL" id="CP007793">
    <property type="protein sequence ID" value="AIB10900.1"/>
    <property type="molecule type" value="Genomic_DNA"/>
</dbReference>
<organism evidence="2 4">
    <name type="scientific">Azospirillum argentinense</name>
    <dbReference type="NCBI Taxonomy" id="2970906"/>
    <lineage>
        <taxon>Bacteria</taxon>
        <taxon>Pseudomonadati</taxon>
        <taxon>Pseudomonadota</taxon>
        <taxon>Alphaproteobacteria</taxon>
        <taxon>Rhodospirillales</taxon>
        <taxon>Azospirillaceae</taxon>
        <taxon>Azospirillum</taxon>
    </lineage>
</organism>
<dbReference type="RefSeq" id="WP_038526381.1">
    <property type="nucleotide sequence ID" value="NZ_CP007793.1"/>
</dbReference>
<proteinExistence type="predicted"/>
<name>A0A060DE05_9PROT</name>
<feature type="transmembrane region" description="Helical" evidence="1">
    <location>
        <begin position="299"/>
        <end position="319"/>
    </location>
</feature>
<keyword evidence="1" id="KW-0812">Transmembrane</keyword>
<dbReference type="EMBL" id="POWG01000003">
    <property type="protein sequence ID" value="PNR00088.1"/>
    <property type="molecule type" value="Genomic_DNA"/>
</dbReference>
<reference evidence="2 4" key="1">
    <citation type="journal article" date="2014" name="Genome Announc.">
        <title>Complete Genome Sequence of the Model Rhizosphere Strain Azospirillum brasilense Az39, Successfully Applied in Agriculture.</title>
        <authorList>
            <person name="Rivera D."/>
            <person name="Revale S."/>
            <person name="Molina R."/>
            <person name="Gualpa J."/>
            <person name="Puente M."/>
            <person name="Maroniche G."/>
            <person name="Paris G."/>
            <person name="Baker D."/>
            <person name="Clavijo B."/>
            <person name="McLay K."/>
            <person name="Spaepen S."/>
            <person name="Perticari A."/>
            <person name="Vazquez M."/>
            <person name="Wisniewski-Dye F."/>
            <person name="Watkins C."/>
            <person name="Martinez-Abarca F."/>
            <person name="Vanderleyden J."/>
            <person name="Cassan F."/>
        </authorList>
    </citation>
    <scope>NUCLEOTIDE SEQUENCE [LARGE SCALE GENOMIC DNA]</scope>
    <source>
        <strain evidence="2 4">Az39</strain>
    </source>
</reference>
<dbReference type="AlphaFoldDB" id="A0A060DE05"/>
<feature type="transmembrane region" description="Helical" evidence="1">
    <location>
        <begin position="462"/>
        <end position="483"/>
    </location>
</feature>
<keyword evidence="1" id="KW-1133">Transmembrane helix</keyword>
<dbReference type="Proteomes" id="UP000027186">
    <property type="component" value="Chromosome"/>
</dbReference>
<dbReference type="Pfam" id="PF09913">
    <property type="entry name" value="DUF2142"/>
    <property type="match status" value="1"/>
</dbReference>
<gene>
    <name evidence="2" type="ORF">ABAZ39_02475</name>
    <name evidence="3" type="ORF">C1S70_04410</name>
</gene>
<feature type="transmembrane region" description="Helical" evidence="1">
    <location>
        <begin position="398"/>
        <end position="419"/>
    </location>
</feature>
<reference evidence="3 5" key="2">
    <citation type="submission" date="2018-01" db="EMBL/GenBank/DDBJ databases">
        <title>Whole genome sequence of Azospirillum brasilense REC3 isolated from strawberry roots.</title>
        <authorList>
            <person name="Fontana C.A."/>
            <person name="Salazar S.M."/>
            <person name="Bassi D."/>
            <person name="Puglisi E."/>
            <person name="Lovaisa N.C."/>
            <person name="Toffoli L.M."/>
            <person name="Pedraza R."/>
            <person name="Cocconcelli P.S."/>
        </authorList>
    </citation>
    <scope>NUCLEOTIDE SEQUENCE [LARGE SCALE GENOMIC DNA]</scope>
    <source>
        <strain evidence="3 5">REC3</strain>
    </source>
</reference>
<dbReference type="OrthoDB" id="7270698at2"/>
<accession>A0A060DE05</accession>
<feature type="transmembrane region" description="Helical" evidence="1">
    <location>
        <begin position="261"/>
        <end position="278"/>
    </location>
</feature>
<evidence type="ECO:0000256" key="1">
    <source>
        <dbReference type="SAM" id="Phobius"/>
    </source>
</evidence>